<dbReference type="PANTHER" id="PTHR46579">
    <property type="entry name" value="F5/8 TYPE C DOMAIN-CONTAINING PROTEIN-RELATED"/>
    <property type="match status" value="1"/>
</dbReference>
<gene>
    <name evidence="1" type="ORF">GLOTRDRAFT_35006</name>
</gene>
<dbReference type="OrthoDB" id="3269001at2759"/>
<name>S7QGX6_GLOTA</name>
<feature type="non-terminal residue" evidence="1">
    <location>
        <position position="1"/>
    </location>
</feature>
<dbReference type="InterPro" id="IPR004242">
    <property type="entry name" value="Transposase_21"/>
</dbReference>
<reference evidence="1 2" key="1">
    <citation type="journal article" date="2012" name="Science">
        <title>The Paleozoic origin of enzymatic lignin decomposition reconstructed from 31 fungal genomes.</title>
        <authorList>
            <person name="Floudas D."/>
            <person name="Binder M."/>
            <person name="Riley R."/>
            <person name="Barry K."/>
            <person name="Blanchette R.A."/>
            <person name="Henrissat B."/>
            <person name="Martinez A.T."/>
            <person name="Otillar R."/>
            <person name="Spatafora J.W."/>
            <person name="Yadav J.S."/>
            <person name="Aerts A."/>
            <person name="Benoit I."/>
            <person name="Boyd A."/>
            <person name="Carlson A."/>
            <person name="Copeland A."/>
            <person name="Coutinho P.M."/>
            <person name="de Vries R.P."/>
            <person name="Ferreira P."/>
            <person name="Findley K."/>
            <person name="Foster B."/>
            <person name="Gaskell J."/>
            <person name="Glotzer D."/>
            <person name="Gorecki P."/>
            <person name="Heitman J."/>
            <person name="Hesse C."/>
            <person name="Hori C."/>
            <person name="Igarashi K."/>
            <person name="Jurgens J.A."/>
            <person name="Kallen N."/>
            <person name="Kersten P."/>
            <person name="Kohler A."/>
            <person name="Kuees U."/>
            <person name="Kumar T.K.A."/>
            <person name="Kuo A."/>
            <person name="LaButti K."/>
            <person name="Larrondo L.F."/>
            <person name="Lindquist E."/>
            <person name="Ling A."/>
            <person name="Lombard V."/>
            <person name="Lucas S."/>
            <person name="Lundell T."/>
            <person name="Martin R."/>
            <person name="McLaughlin D.J."/>
            <person name="Morgenstern I."/>
            <person name="Morin E."/>
            <person name="Murat C."/>
            <person name="Nagy L.G."/>
            <person name="Nolan M."/>
            <person name="Ohm R.A."/>
            <person name="Patyshakuliyeva A."/>
            <person name="Rokas A."/>
            <person name="Ruiz-Duenas F.J."/>
            <person name="Sabat G."/>
            <person name="Salamov A."/>
            <person name="Samejima M."/>
            <person name="Schmutz J."/>
            <person name="Slot J.C."/>
            <person name="St John F."/>
            <person name="Stenlid J."/>
            <person name="Sun H."/>
            <person name="Sun S."/>
            <person name="Syed K."/>
            <person name="Tsang A."/>
            <person name="Wiebenga A."/>
            <person name="Young D."/>
            <person name="Pisabarro A."/>
            <person name="Eastwood D.C."/>
            <person name="Martin F."/>
            <person name="Cullen D."/>
            <person name="Grigoriev I.V."/>
            <person name="Hibbett D.S."/>
        </authorList>
    </citation>
    <scope>NUCLEOTIDE SEQUENCE [LARGE SCALE GENOMIC DNA]</scope>
    <source>
        <strain evidence="1 2">ATCC 11539</strain>
    </source>
</reference>
<dbReference type="eggNOG" id="ENOG502S0SA">
    <property type="taxonomic scope" value="Eukaryota"/>
</dbReference>
<dbReference type="OMA" id="ANQDEYA"/>
<proteinExistence type="predicted"/>
<dbReference type="Proteomes" id="UP000030669">
    <property type="component" value="Unassembled WGS sequence"/>
</dbReference>
<protein>
    <submittedName>
        <fullName evidence="1">Uncharacterized protein</fullName>
    </submittedName>
</protein>
<dbReference type="AlphaFoldDB" id="S7QGX6"/>
<dbReference type="GeneID" id="19305595"/>
<evidence type="ECO:0000313" key="1">
    <source>
        <dbReference type="EMBL" id="EPQ59021.1"/>
    </source>
</evidence>
<dbReference type="EMBL" id="KB469297">
    <property type="protein sequence ID" value="EPQ59021.1"/>
    <property type="molecule type" value="Genomic_DNA"/>
</dbReference>
<dbReference type="HOGENOM" id="CLU_078867_2_0_1"/>
<dbReference type="Pfam" id="PF02992">
    <property type="entry name" value="Transposase_21"/>
    <property type="match status" value="1"/>
</dbReference>
<sequence length="176" mass="20223">SCRYRTSNLLLAGIIPGPKEPDPDECQKFVRLLVNELLRLWKIGIKIKTRRYPDGRLTRVALVGIICDKPAAHKMGGFGSHSHRYFCTLCWIEHNERNSAAAFMKNAFPPRTDQQHRAYMGEYTKLGTKTAKANFVKEFASRFSEFSRLPYFDMCRMIVIDPMHNLLLGTDILLPC</sequence>
<keyword evidence="2" id="KW-1185">Reference proteome</keyword>
<dbReference type="RefSeq" id="XP_007861799.1">
    <property type="nucleotide sequence ID" value="XM_007863608.1"/>
</dbReference>
<accession>S7QGX6</accession>
<organism evidence="1 2">
    <name type="scientific">Gloeophyllum trabeum (strain ATCC 11539 / FP-39264 / Madison 617)</name>
    <name type="common">Brown rot fungus</name>
    <dbReference type="NCBI Taxonomy" id="670483"/>
    <lineage>
        <taxon>Eukaryota</taxon>
        <taxon>Fungi</taxon>
        <taxon>Dikarya</taxon>
        <taxon>Basidiomycota</taxon>
        <taxon>Agaricomycotina</taxon>
        <taxon>Agaricomycetes</taxon>
        <taxon>Gloeophyllales</taxon>
        <taxon>Gloeophyllaceae</taxon>
        <taxon>Gloeophyllum</taxon>
    </lineage>
</organism>
<dbReference type="KEGG" id="gtr:GLOTRDRAFT_35006"/>
<dbReference type="PANTHER" id="PTHR46579:SF2">
    <property type="entry name" value="C2H2-TYPE DOMAIN-CONTAINING PROTEIN"/>
    <property type="match status" value="1"/>
</dbReference>
<evidence type="ECO:0000313" key="2">
    <source>
        <dbReference type="Proteomes" id="UP000030669"/>
    </source>
</evidence>